<evidence type="ECO:0000313" key="1">
    <source>
        <dbReference type="EMBL" id="CBY33946.1"/>
    </source>
</evidence>
<protein>
    <submittedName>
        <fullName evidence="1">Uncharacterized protein</fullName>
    </submittedName>
</protein>
<name>E4YEK9_OIKDI</name>
<reference evidence="1" key="1">
    <citation type="journal article" date="2010" name="Science">
        <title>Plasticity of animal genome architecture unmasked by rapid evolution of a pelagic tunicate.</title>
        <authorList>
            <person name="Denoeud F."/>
            <person name="Henriet S."/>
            <person name="Mungpakdee S."/>
            <person name="Aury J.M."/>
            <person name="Da Silva C."/>
            <person name="Brinkmann H."/>
            <person name="Mikhaleva J."/>
            <person name="Olsen L.C."/>
            <person name="Jubin C."/>
            <person name="Canestro C."/>
            <person name="Bouquet J.M."/>
            <person name="Danks G."/>
            <person name="Poulain J."/>
            <person name="Campsteijn C."/>
            <person name="Adamski M."/>
            <person name="Cross I."/>
            <person name="Yadetie F."/>
            <person name="Muffato M."/>
            <person name="Louis A."/>
            <person name="Butcher S."/>
            <person name="Tsagkogeorga G."/>
            <person name="Konrad A."/>
            <person name="Singh S."/>
            <person name="Jensen M.F."/>
            <person name="Cong E.H."/>
            <person name="Eikeseth-Otteraa H."/>
            <person name="Noel B."/>
            <person name="Anthouard V."/>
            <person name="Porcel B.M."/>
            <person name="Kachouri-Lafond R."/>
            <person name="Nishino A."/>
            <person name="Ugolini M."/>
            <person name="Chourrout P."/>
            <person name="Nishida H."/>
            <person name="Aasland R."/>
            <person name="Huzurbazar S."/>
            <person name="Westhof E."/>
            <person name="Delsuc F."/>
            <person name="Lehrach H."/>
            <person name="Reinhardt R."/>
            <person name="Weissenbach J."/>
            <person name="Roy S.W."/>
            <person name="Artiguenave F."/>
            <person name="Postlethwait J.H."/>
            <person name="Manak J.R."/>
            <person name="Thompson E.M."/>
            <person name="Jaillon O."/>
            <person name="Du Pasquier L."/>
            <person name="Boudinot P."/>
            <person name="Liberles D.A."/>
            <person name="Volff J.N."/>
            <person name="Philippe H."/>
            <person name="Lenhard B."/>
            <person name="Roest Crollius H."/>
            <person name="Wincker P."/>
            <person name="Chourrout D."/>
        </authorList>
    </citation>
    <scope>NUCLEOTIDE SEQUENCE [LARGE SCALE GENOMIC DNA]</scope>
</reference>
<gene>
    <name evidence="1" type="ORF">GSOID_T00021922001</name>
</gene>
<sequence>MAPGLVVLKDGNIVVWSGSKVVKIDLNTKAISTSKDFEGLVNDVIELDEKFLVSHDKTVSIVEKLSLEFITSFDVPRRPSKLCMVERKCYIADKSGDVYLVEIPDAEKLSIVTRDVNFSNFFRGGAEHGGRKISALRRSGAEKFLLVAEIRLDCNPLWRKSAMAEKNSLWRKSAMAEKSLRRKKIRCGGNPPWRKNRCGGKKFAVAEIRRCGKIALAEKKPLWGKTAVAEKNRCGG</sequence>
<proteinExistence type="predicted"/>
<dbReference type="EMBL" id="FN654462">
    <property type="protein sequence ID" value="CBY33946.1"/>
    <property type="molecule type" value="Genomic_DNA"/>
</dbReference>
<dbReference type="AlphaFoldDB" id="E4YEK9"/>
<organism evidence="1">
    <name type="scientific">Oikopleura dioica</name>
    <name type="common">Tunicate</name>
    <dbReference type="NCBI Taxonomy" id="34765"/>
    <lineage>
        <taxon>Eukaryota</taxon>
        <taxon>Metazoa</taxon>
        <taxon>Chordata</taxon>
        <taxon>Tunicata</taxon>
        <taxon>Appendicularia</taxon>
        <taxon>Copelata</taxon>
        <taxon>Oikopleuridae</taxon>
        <taxon>Oikopleura</taxon>
    </lineage>
</organism>
<accession>E4YEK9</accession>
<dbReference type="Proteomes" id="UP000011014">
    <property type="component" value="Unassembled WGS sequence"/>
</dbReference>